<evidence type="ECO:0000259" key="2">
    <source>
        <dbReference type="Pfam" id="PF13087"/>
    </source>
</evidence>
<evidence type="ECO:0008006" key="5">
    <source>
        <dbReference type="Google" id="ProtNLM"/>
    </source>
</evidence>
<name>A0ABR3XMN7_9EURO</name>
<dbReference type="InterPro" id="IPR045055">
    <property type="entry name" value="DNA2/NAM7-like"/>
</dbReference>
<dbReference type="Proteomes" id="UP001583193">
    <property type="component" value="Unassembled WGS sequence"/>
</dbReference>
<gene>
    <name evidence="3" type="ORF">Plec18167_004929</name>
</gene>
<dbReference type="Pfam" id="PF13087">
    <property type="entry name" value="AAA_12"/>
    <property type="match status" value="1"/>
</dbReference>
<evidence type="ECO:0000313" key="3">
    <source>
        <dbReference type="EMBL" id="KAL1877240.1"/>
    </source>
</evidence>
<accession>A0ABR3XMN7</accession>
<dbReference type="InterPro" id="IPR041679">
    <property type="entry name" value="DNA2/NAM7-like_C"/>
</dbReference>
<proteinExistence type="predicted"/>
<feature type="domain" description="DNA2/NAM7 helicase helicase" evidence="1">
    <location>
        <begin position="43"/>
        <end position="134"/>
    </location>
</feature>
<reference evidence="3 4" key="1">
    <citation type="journal article" date="2024" name="IMA Fungus">
        <title>IMA Genome - F19 : A genome assembly and annotation guide to empower mycologists, including annotated draft genome sequences of Ceratocystis pirilliformis, Diaporthe australafricana, Fusarium ophioides, Paecilomyces lecythidis, and Sporothrix stenoceras.</title>
        <authorList>
            <person name="Aylward J."/>
            <person name="Wilson A.M."/>
            <person name="Visagie C.M."/>
            <person name="Spraker J."/>
            <person name="Barnes I."/>
            <person name="Buitendag C."/>
            <person name="Ceriani C."/>
            <person name="Del Mar Angel L."/>
            <person name="du Plessis D."/>
            <person name="Fuchs T."/>
            <person name="Gasser K."/>
            <person name="Kramer D."/>
            <person name="Li W."/>
            <person name="Munsamy K."/>
            <person name="Piso A."/>
            <person name="Price J.L."/>
            <person name="Sonnekus B."/>
            <person name="Thomas C."/>
            <person name="van der Nest A."/>
            <person name="van Dijk A."/>
            <person name="van Heerden A."/>
            <person name="van Vuuren N."/>
            <person name="Yilmaz N."/>
            <person name="Duong T.A."/>
            <person name="van der Merwe N.A."/>
            <person name="Wingfield M.J."/>
            <person name="Wingfield B.D."/>
        </authorList>
    </citation>
    <scope>NUCLEOTIDE SEQUENCE [LARGE SCALE GENOMIC DNA]</scope>
    <source>
        <strain evidence="3 4">CMW 18167</strain>
    </source>
</reference>
<dbReference type="Pfam" id="PF13086">
    <property type="entry name" value="AAA_11"/>
    <property type="match status" value="1"/>
</dbReference>
<dbReference type="InterPro" id="IPR041677">
    <property type="entry name" value="DNA2/NAM7_AAA_11"/>
</dbReference>
<evidence type="ECO:0000313" key="4">
    <source>
        <dbReference type="Proteomes" id="UP001583193"/>
    </source>
</evidence>
<protein>
    <recommendedName>
        <fullName evidence="5">DNA2/NAM7 helicase helicase domain-containing protein</fullName>
    </recommendedName>
</protein>
<dbReference type="SUPFAM" id="SSF52540">
    <property type="entry name" value="P-loop containing nucleoside triphosphate hydrolases"/>
    <property type="match status" value="1"/>
</dbReference>
<dbReference type="PANTHER" id="PTHR10887:SF495">
    <property type="entry name" value="HELICASE SENATAXIN ISOFORM X1-RELATED"/>
    <property type="match status" value="1"/>
</dbReference>
<keyword evidence="4" id="KW-1185">Reference proteome</keyword>
<dbReference type="PANTHER" id="PTHR10887">
    <property type="entry name" value="DNA2/NAM7 HELICASE FAMILY"/>
    <property type="match status" value="1"/>
</dbReference>
<dbReference type="Gene3D" id="3.40.50.300">
    <property type="entry name" value="P-loop containing nucleotide triphosphate hydrolases"/>
    <property type="match status" value="1"/>
</dbReference>
<dbReference type="EMBL" id="JAVDPF010000014">
    <property type="protein sequence ID" value="KAL1877240.1"/>
    <property type="molecule type" value="Genomic_DNA"/>
</dbReference>
<comment type="caution">
    <text evidence="3">The sequence shown here is derived from an EMBL/GenBank/DDBJ whole genome shotgun (WGS) entry which is preliminary data.</text>
</comment>
<sequence length="200" mass="22269">MSPDEEDLQDVQMESIVLEEASDGECELSAKFVALLNADQDHGLSREKSKELRNCLERLSRRTLANAKIVATTLNNASQDILRVPDVFEPAVLVCDESGQCLEGDHMIAMTMTSIRVVILLRDPEQLPPTVLSENGTNESALFLKRSLMERLYQAGYPCTTLATNYRSHSQILKLYNKQVYDNKLKAARGNDALEPLGNA</sequence>
<dbReference type="InterPro" id="IPR027417">
    <property type="entry name" value="P-loop_NTPase"/>
</dbReference>
<feature type="domain" description="DNA2/NAM7 helicase-like C-terminal" evidence="2">
    <location>
        <begin position="144"/>
        <end position="189"/>
    </location>
</feature>
<evidence type="ECO:0000259" key="1">
    <source>
        <dbReference type="Pfam" id="PF13086"/>
    </source>
</evidence>
<organism evidence="3 4">
    <name type="scientific">Paecilomyces lecythidis</name>
    <dbReference type="NCBI Taxonomy" id="3004212"/>
    <lineage>
        <taxon>Eukaryota</taxon>
        <taxon>Fungi</taxon>
        <taxon>Dikarya</taxon>
        <taxon>Ascomycota</taxon>
        <taxon>Pezizomycotina</taxon>
        <taxon>Eurotiomycetes</taxon>
        <taxon>Eurotiomycetidae</taxon>
        <taxon>Eurotiales</taxon>
        <taxon>Thermoascaceae</taxon>
        <taxon>Paecilomyces</taxon>
    </lineage>
</organism>